<accession>A0ABT7SRP4</accession>
<dbReference type="PANTHER" id="PTHR30489">
    <property type="entry name" value="LIPOPROTEIN-RELEASING SYSTEM TRANSMEMBRANE PROTEIN LOLE"/>
    <property type="match status" value="1"/>
</dbReference>
<dbReference type="Proteomes" id="UP001241056">
    <property type="component" value="Unassembled WGS sequence"/>
</dbReference>
<evidence type="ECO:0000259" key="8">
    <source>
        <dbReference type="Pfam" id="PF02687"/>
    </source>
</evidence>
<dbReference type="Pfam" id="PF12704">
    <property type="entry name" value="MacB_PCD"/>
    <property type="match status" value="1"/>
</dbReference>
<dbReference type="InterPro" id="IPR003838">
    <property type="entry name" value="ABC3_permease_C"/>
</dbReference>
<proteinExistence type="inferred from homology"/>
<evidence type="ECO:0000256" key="5">
    <source>
        <dbReference type="ARBA" id="ARBA00022989"/>
    </source>
</evidence>
<keyword evidence="11" id="KW-1185">Reference proteome</keyword>
<dbReference type="PANTHER" id="PTHR30489:SF0">
    <property type="entry name" value="LIPOPROTEIN-RELEASING SYSTEM TRANSMEMBRANE PROTEIN LOLE"/>
    <property type="match status" value="1"/>
</dbReference>
<evidence type="ECO:0000313" key="11">
    <source>
        <dbReference type="Proteomes" id="UP001241056"/>
    </source>
</evidence>
<comment type="similarity">
    <text evidence="2">Belongs to the ABC-4 integral membrane protein family. LolC/E subfamily.</text>
</comment>
<keyword evidence="4 7" id="KW-0812">Transmembrane</keyword>
<feature type="domain" description="MacB-like periplasmic core" evidence="9">
    <location>
        <begin position="26"/>
        <end position="252"/>
    </location>
</feature>
<keyword evidence="3" id="KW-1003">Cell membrane</keyword>
<comment type="subcellular location">
    <subcellularLocation>
        <location evidence="1">Cell membrane</location>
        <topology evidence="1">Multi-pass membrane protein</topology>
    </subcellularLocation>
</comment>
<protein>
    <submittedName>
        <fullName evidence="10">FtsX-like permease family protein</fullName>
    </submittedName>
</protein>
<comment type="caution">
    <text evidence="10">The sequence shown here is derived from an EMBL/GenBank/DDBJ whole genome shotgun (WGS) entry which is preliminary data.</text>
</comment>
<dbReference type="InterPro" id="IPR025857">
    <property type="entry name" value="MacB_PCD"/>
</dbReference>
<reference evidence="10 11" key="1">
    <citation type="submission" date="2023-06" db="EMBL/GenBank/DDBJ databases">
        <title>Thiopseudomonas sp. CY1220 draft genome sequence.</title>
        <authorList>
            <person name="Zhao G."/>
            <person name="An M."/>
        </authorList>
    </citation>
    <scope>NUCLEOTIDE SEQUENCE [LARGE SCALE GENOMIC DNA]</scope>
    <source>
        <strain evidence="10 11">CY1220</strain>
    </source>
</reference>
<evidence type="ECO:0000256" key="1">
    <source>
        <dbReference type="ARBA" id="ARBA00004651"/>
    </source>
</evidence>
<evidence type="ECO:0000256" key="3">
    <source>
        <dbReference type="ARBA" id="ARBA00022475"/>
    </source>
</evidence>
<feature type="transmembrane region" description="Helical" evidence="7">
    <location>
        <begin position="285"/>
        <end position="307"/>
    </location>
</feature>
<keyword evidence="5 7" id="KW-1133">Transmembrane helix</keyword>
<feature type="transmembrane region" description="Helical" evidence="7">
    <location>
        <begin position="27"/>
        <end position="47"/>
    </location>
</feature>
<evidence type="ECO:0000259" key="9">
    <source>
        <dbReference type="Pfam" id="PF12704"/>
    </source>
</evidence>
<keyword evidence="6 7" id="KW-0472">Membrane</keyword>
<dbReference type="RefSeq" id="WP_289411716.1">
    <property type="nucleotide sequence ID" value="NZ_JAUCDY010000018.1"/>
</dbReference>
<evidence type="ECO:0000256" key="4">
    <source>
        <dbReference type="ARBA" id="ARBA00022692"/>
    </source>
</evidence>
<sequence>MSLLSARLWIEQRIAWRFMAENPLQTLLISIAIAVGTAVIIFITALMNGLQQNTVNKTLGSQAHIKLESTRLYNRMPAVSLDQHRILLETQRAQPLQRIDSWQAVMQALDAIPSLTAVSPIVSGPALVQRGRASASVIINGIDAQRYQKIVDLPSNIQLGSYRISSQDVLIGSELAKDLGLQAGDKLRIQAADGRTALVRVSGVFSMGVQELDSRQIYIDLKQAQTLLNLVGGITGLEVKIDDIFTAREWGARLERLTGLHVKNWMDNNSQLLNALRSQKMTTQMIRLFVGLAVALGIASVMAVSVVQRTREVGILRAMGSTRDQILRVFLIQGAMLGAIGAVFGMAGGYVLVHLFNGFGARLFFVSVHPEVTITALFIAICTGILAAALPARRASRYDPAEAIRYV</sequence>
<evidence type="ECO:0000256" key="6">
    <source>
        <dbReference type="ARBA" id="ARBA00023136"/>
    </source>
</evidence>
<dbReference type="InterPro" id="IPR051447">
    <property type="entry name" value="Lipoprotein-release_system"/>
</dbReference>
<evidence type="ECO:0000313" key="10">
    <source>
        <dbReference type="EMBL" id="MDM7858866.1"/>
    </source>
</evidence>
<feature type="domain" description="ABC3 transporter permease C-terminal" evidence="8">
    <location>
        <begin position="288"/>
        <end position="400"/>
    </location>
</feature>
<organism evidence="10 11">
    <name type="scientific">Thiopseudomonas acetoxidans</name>
    <dbReference type="NCBI Taxonomy" id="3041622"/>
    <lineage>
        <taxon>Bacteria</taxon>
        <taxon>Pseudomonadati</taxon>
        <taxon>Pseudomonadota</taxon>
        <taxon>Gammaproteobacteria</taxon>
        <taxon>Pseudomonadales</taxon>
        <taxon>Pseudomonadaceae</taxon>
        <taxon>Thiopseudomonas</taxon>
    </lineage>
</organism>
<dbReference type="EMBL" id="JAUCDY010000018">
    <property type="protein sequence ID" value="MDM7858866.1"/>
    <property type="molecule type" value="Genomic_DNA"/>
</dbReference>
<evidence type="ECO:0000256" key="7">
    <source>
        <dbReference type="SAM" id="Phobius"/>
    </source>
</evidence>
<dbReference type="Pfam" id="PF02687">
    <property type="entry name" value="FtsX"/>
    <property type="match status" value="1"/>
</dbReference>
<evidence type="ECO:0000256" key="2">
    <source>
        <dbReference type="ARBA" id="ARBA00005236"/>
    </source>
</evidence>
<name>A0ABT7SRP4_9GAMM</name>
<feature type="transmembrane region" description="Helical" evidence="7">
    <location>
        <begin position="327"/>
        <end position="352"/>
    </location>
</feature>
<feature type="transmembrane region" description="Helical" evidence="7">
    <location>
        <begin position="372"/>
        <end position="390"/>
    </location>
</feature>
<gene>
    <name evidence="10" type="ORF">QEZ41_11390</name>
</gene>